<accession>A0A9P1GXY3</accession>
<dbReference type="Gene3D" id="3.40.50.150">
    <property type="entry name" value="Vaccinia Virus protein VP39"/>
    <property type="match status" value="1"/>
</dbReference>
<dbReference type="InterPro" id="IPR053181">
    <property type="entry name" value="EcdB-like_regulator"/>
</dbReference>
<feature type="region of interest" description="Disordered" evidence="1">
    <location>
        <begin position="321"/>
        <end position="341"/>
    </location>
</feature>
<keyword evidence="4" id="KW-1185">Reference proteome</keyword>
<dbReference type="OrthoDB" id="2129491at2759"/>
<dbReference type="InterPro" id="IPR019410">
    <property type="entry name" value="Methyltransf_16"/>
</dbReference>
<dbReference type="Pfam" id="PF01408">
    <property type="entry name" value="GFO_IDH_MocA"/>
    <property type="match status" value="1"/>
</dbReference>
<dbReference type="InterPro" id="IPR000683">
    <property type="entry name" value="Gfo/Idh/MocA-like_OxRdtase_N"/>
</dbReference>
<proteinExistence type="predicted"/>
<dbReference type="AlphaFoldDB" id="A0A9P1GXY3"/>
<evidence type="ECO:0000313" key="3">
    <source>
        <dbReference type="EMBL" id="CAI4212826.1"/>
    </source>
</evidence>
<gene>
    <name evidence="3" type="ORF">PPNO1_LOCUS2573</name>
</gene>
<dbReference type="Gene3D" id="3.30.360.10">
    <property type="entry name" value="Dihydrodipicolinate Reductase, domain 2"/>
    <property type="match status" value="2"/>
</dbReference>
<organism evidence="3 4">
    <name type="scientific">Parascedosporium putredinis</name>
    <dbReference type="NCBI Taxonomy" id="1442378"/>
    <lineage>
        <taxon>Eukaryota</taxon>
        <taxon>Fungi</taxon>
        <taxon>Dikarya</taxon>
        <taxon>Ascomycota</taxon>
        <taxon>Pezizomycotina</taxon>
        <taxon>Sordariomycetes</taxon>
        <taxon>Hypocreomycetidae</taxon>
        <taxon>Microascales</taxon>
        <taxon>Microascaceae</taxon>
        <taxon>Parascedosporium</taxon>
    </lineage>
</organism>
<feature type="region of interest" description="Disordered" evidence="1">
    <location>
        <begin position="32"/>
        <end position="60"/>
    </location>
</feature>
<feature type="compositionally biased region" description="Pro residues" evidence="1">
    <location>
        <begin position="642"/>
        <end position="655"/>
    </location>
</feature>
<name>A0A9P1GXY3_9PEZI</name>
<dbReference type="EMBL" id="CALLCH030000006">
    <property type="protein sequence ID" value="CAI4212826.1"/>
    <property type="molecule type" value="Genomic_DNA"/>
</dbReference>
<evidence type="ECO:0000256" key="1">
    <source>
        <dbReference type="SAM" id="MobiDB-lite"/>
    </source>
</evidence>
<feature type="region of interest" description="Disordered" evidence="1">
    <location>
        <begin position="642"/>
        <end position="664"/>
    </location>
</feature>
<protein>
    <recommendedName>
        <fullName evidence="2">Gfo/Idh/MocA-like oxidoreductase N-terminal domain-containing protein</fullName>
    </recommendedName>
</protein>
<dbReference type="SUPFAM" id="SSF51735">
    <property type="entry name" value="NAD(P)-binding Rossmann-fold domains"/>
    <property type="match status" value="1"/>
</dbReference>
<dbReference type="PANTHER" id="PTHR47785:SF5">
    <property type="entry name" value="ZN(II)2CYS6 TRANSCRIPTION FACTOR (EUROFUNG)"/>
    <property type="match status" value="1"/>
</dbReference>
<dbReference type="GO" id="GO:0008757">
    <property type="term" value="F:S-adenosylmethionine-dependent methyltransferase activity"/>
    <property type="evidence" value="ECO:0007669"/>
    <property type="project" value="UniProtKB-ARBA"/>
</dbReference>
<dbReference type="Proteomes" id="UP000838763">
    <property type="component" value="Unassembled WGS sequence"/>
</dbReference>
<comment type="caution">
    <text evidence="3">The sequence shown here is derived from an EMBL/GenBank/DDBJ whole genome shotgun (WGS) entry which is preliminary data.</text>
</comment>
<sequence>MAAADIPTLRWGIVATGLISSWFAADIIREDRPNPAPATSSRPSAPRRAKGPGLCRQAHPPGIAHRLRQLRGGLRGPGRGRRLHRHPHAFHKQNCLDAIAHGKNVLCEKAFALNAAEARVVLDAAKAKGVFVMEAMWTRFYPLVKELQKLVHEDKILGDVHRAVCDFALAQNIASLPADSRLKNPALGAGTLLDIGIYCLTWGLLALDSGIGDGAERPQVSAQQHLVDGVDLPAGASEFCRIEGTKGTLVVEGIAASAPNSFTVNLEGQEPKTYEFEKPGFGFYFEADAVALDIAAGRKENATMPWAETIRVMEILDENRANVPPPSRRSSMPAVQGTQNKMRQRAAGVRVLHQDRGRVHPQSAPHARARGADSWLKHPPIFSGPSLRWQSDRVAPGELAIEKDLFEVAGYPATLINSEAILHWPIFEAYLAPTPDPSSSTRRTGRRITRLCRQFLAYVHIKNPVLDVAEFKCYVREATENGIGWDGPSCLVLIACSLGCLGSSDSFAEGPAGPSTPKDDQEIDAAMAYYRAAKKRLGMIESPLLSIQCQFFCGVLEMFLLRPVKAWSYFHQACVLFRNYVWIRRARDAGVAEPRPREIQRLEQRLYWSCMKSECEIRCEIPLPSSGITQFGFPDMLPSPPSGIAPSPPAHPSPETPSSQSRPLAIEPEEEKSWFYYLAEVSFRKMMNRAIATMGASGEQGWISNVHENLTHYKALDEEINIWYSHIPPPSPARPPTTPNELAHFIHHRALACREWIHRPFLYYVLHRAPDDPYMALALPLARECLDMCVRGQFAAYAFRRHHGTWFVARTTAIRALLLLAAAKSGRITLPEGQISATMHYIRFLRPPKIEVQKGQSSLSLVLVLSTDLGDALLASEANVLLNLCLFTQGRNDGHTLEPGFKTTLTWERGARVLKKTVPIPTNSWKQLLIRPADLAVAARQFSQLVSWASSSSATGRPRGLIMPVWFDFELQEESERAGRKDVCLRKLHLVGTTVLEFEEEFGDSIARHVWDGGLAAGMLLDEGPMDIIEIGCGVGVLGVGLCGMLAATRQDAGVGDYRVVMTDISEAEERATGNIRSFLAGAEKAETKTPKIRYENLDWEDGKEGSFSETVGSRAWKLAIISDCTYNTDTIPSLVGTLSKLQESVAVISSQQQQQQQQQLRVFLATKPRHSSELAFFDLMPQYGWDVKEKTLVHLLHTGCVPDPVELYLFERRS</sequence>
<dbReference type="CDD" id="cd12148">
    <property type="entry name" value="fungal_TF_MHR"/>
    <property type="match status" value="1"/>
</dbReference>
<feature type="domain" description="Gfo/Idh/MocA-like oxidoreductase N-terminal" evidence="2">
    <location>
        <begin position="87"/>
        <end position="134"/>
    </location>
</feature>
<dbReference type="InterPro" id="IPR036291">
    <property type="entry name" value="NAD(P)-bd_dom_sf"/>
</dbReference>
<dbReference type="PANTHER" id="PTHR47785">
    <property type="entry name" value="ZN(II)2CYS6 TRANSCRIPTION FACTOR (EUROFUNG)-RELATED-RELATED"/>
    <property type="match status" value="1"/>
</dbReference>
<dbReference type="Gene3D" id="3.40.50.720">
    <property type="entry name" value="NAD(P)-binding Rossmann-like Domain"/>
    <property type="match status" value="1"/>
</dbReference>
<dbReference type="InterPro" id="IPR029063">
    <property type="entry name" value="SAM-dependent_MTases_sf"/>
</dbReference>
<evidence type="ECO:0000259" key="2">
    <source>
        <dbReference type="Pfam" id="PF01408"/>
    </source>
</evidence>
<reference evidence="3" key="1">
    <citation type="submission" date="2022-11" db="EMBL/GenBank/DDBJ databases">
        <authorList>
            <person name="Scott C."/>
            <person name="Bruce N."/>
        </authorList>
    </citation>
    <scope>NUCLEOTIDE SEQUENCE</scope>
</reference>
<dbReference type="SUPFAM" id="SSF55347">
    <property type="entry name" value="Glyceraldehyde-3-phosphate dehydrogenase-like, C-terminal domain"/>
    <property type="match status" value="1"/>
</dbReference>
<dbReference type="Pfam" id="PF10294">
    <property type="entry name" value="Methyltransf_16"/>
    <property type="match status" value="1"/>
</dbReference>
<evidence type="ECO:0000313" key="4">
    <source>
        <dbReference type="Proteomes" id="UP000838763"/>
    </source>
</evidence>
<dbReference type="GO" id="GO:0000166">
    <property type="term" value="F:nucleotide binding"/>
    <property type="evidence" value="ECO:0007669"/>
    <property type="project" value="InterPro"/>
</dbReference>